<name>C0NTC4_AJECG</name>
<keyword evidence="3" id="KW-1185">Reference proteome</keyword>
<evidence type="ECO:0000313" key="2">
    <source>
        <dbReference type="EMBL" id="EEH05285.1"/>
    </source>
</evidence>
<reference evidence="2" key="1">
    <citation type="submission" date="2009-02" db="EMBL/GenBank/DDBJ databases">
        <title>The Genome Sequence of Ajellomyces capsulatus strain G186AR.</title>
        <authorList>
            <consortium name="The Broad Institute Genome Sequencing Platform"/>
            <person name="Champion M."/>
            <person name="Cuomo C."/>
            <person name="Ma L.-J."/>
            <person name="Henn M.R."/>
            <person name="Sil A."/>
            <person name="Goldman B."/>
            <person name="Young S.K."/>
            <person name="Kodira C.D."/>
            <person name="Zeng Q."/>
            <person name="Koehrsen M."/>
            <person name="Alvarado L."/>
            <person name="Berlin A."/>
            <person name="Borenstein D."/>
            <person name="Chen Z."/>
            <person name="Engels R."/>
            <person name="Freedman E."/>
            <person name="Gellesch M."/>
            <person name="Goldberg J."/>
            <person name="Griggs A."/>
            <person name="Gujja S."/>
            <person name="Heiman D."/>
            <person name="Hepburn T."/>
            <person name="Howarth C."/>
            <person name="Jen D."/>
            <person name="Larson L."/>
            <person name="Lewis B."/>
            <person name="Mehta T."/>
            <person name="Park D."/>
            <person name="Pearson M."/>
            <person name="Roberts A."/>
            <person name="Saif S."/>
            <person name="Shea T."/>
            <person name="Shenoy N."/>
            <person name="Sisk P."/>
            <person name="Stolte C."/>
            <person name="Sykes S."/>
            <person name="Walk T."/>
            <person name="White J."/>
            <person name="Yandava C."/>
            <person name="Klein B."/>
            <person name="McEwen J.G."/>
            <person name="Puccia R."/>
            <person name="Goldman G.H."/>
            <person name="Felipe M.S."/>
            <person name="Nino-Vega G."/>
            <person name="San-Blas G."/>
            <person name="Taylor J."/>
            <person name="Mendoza L."/>
            <person name="Galagan J."/>
            <person name="Nusbaum C."/>
            <person name="Birren B."/>
        </authorList>
    </citation>
    <scope>NUCLEOTIDE SEQUENCE</scope>
    <source>
        <strain evidence="2">G186AR</strain>
    </source>
</reference>
<organism evidence="2 3">
    <name type="scientific">Ajellomyces capsulatus (strain G186AR / H82 / ATCC MYA-2454 / RMSCC 2432)</name>
    <name type="common">Darling's disease fungus</name>
    <name type="synonym">Histoplasma capsulatum</name>
    <dbReference type="NCBI Taxonomy" id="447093"/>
    <lineage>
        <taxon>Eukaryota</taxon>
        <taxon>Fungi</taxon>
        <taxon>Dikarya</taxon>
        <taxon>Ascomycota</taxon>
        <taxon>Pezizomycotina</taxon>
        <taxon>Eurotiomycetes</taxon>
        <taxon>Eurotiomycetidae</taxon>
        <taxon>Onygenales</taxon>
        <taxon>Ajellomycetaceae</taxon>
        <taxon>Histoplasma</taxon>
    </lineage>
</organism>
<feature type="region of interest" description="Disordered" evidence="1">
    <location>
        <begin position="119"/>
        <end position="140"/>
    </location>
</feature>
<dbReference type="Proteomes" id="UP000001631">
    <property type="component" value="Unassembled WGS sequence"/>
</dbReference>
<dbReference type="GeneID" id="69039420"/>
<proteinExistence type="predicted"/>
<dbReference type="RefSeq" id="XP_045285766.1">
    <property type="nucleotide sequence ID" value="XM_045433453.1"/>
</dbReference>
<accession>C0NTC4</accession>
<dbReference type="InParanoid" id="C0NTC4"/>
<dbReference type="VEuPathDB" id="FungiDB:I7I50_05706"/>
<dbReference type="EMBL" id="GG663371">
    <property type="protein sequence ID" value="EEH05285.1"/>
    <property type="molecule type" value="Genomic_DNA"/>
</dbReference>
<evidence type="ECO:0000313" key="3">
    <source>
        <dbReference type="Proteomes" id="UP000001631"/>
    </source>
</evidence>
<evidence type="ECO:0000256" key="1">
    <source>
        <dbReference type="SAM" id="MobiDB-lite"/>
    </source>
</evidence>
<dbReference type="HOGENOM" id="CLU_1834597_0_0_1"/>
<protein>
    <submittedName>
        <fullName evidence="2">Uncharacterized protein</fullName>
    </submittedName>
</protein>
<sequence length="140" mass="15598">MHDLVRSDSWIPLSIGFSSLSQEMLARTYMGNPSRIDHQSQPRHRGSSNNDHIDIRINHTDEIGPLSCWKNNYLPSVVGAGYLPHIAAAMTNNTKYFSHSKAGDWPELPSRLAETRCLPDAKGQPTADSRCRGALQTLSR</sequence>
<dbReference type="AlphaFoldDB" id="C0NTC4"/>
<feature type="region of interest" description="Disordered" evidence="1">
    <location>
        <begin position="32"/>
        <end position="52"/>
    </location>
</feature>
<gene>
    <name evidence="2" type="ORF">HCBG_06404</name>
</gene>